<dbReference type="SUPFAM" id="SSF55347">
    <property type="entry name" value="Glyceraldehyde-3-phosphate dehydrogenase-like, C-terminal domain"/>
    <property type="match status" value="1"/>
</dbReference>
<dbReference type="PANTHER" id="PTHR32338:SF10">
    <property type="entry name" value="N-ACETYL-GAMMA-GLUTAMYL-PHOSPHATE REDUCTASE, CHLOROPLASTIC-RELATED"/>
    <property type="match status" value="1"/>
</dbReference>
<dbReference type="InterPro" id="IPR050085">
    <property type="entry name" value="AGPR"/>
</dbReference>
<dbReference type="PROSITE" id="PS01224">
    <property type="entry name" value="ARGC"/>
    <property type="match status" value="1"/>
</dbReference>
<keyword evidence="9" id="KW-1185">Reference proteome</keyword>
<dbReference type="CDD" id="cd23934">
    <property type="entry name" value="AGPR_1_C"/>
    <property type="match status" value="1"/>
</dbReference>
<dbReference type="Pfam" id="PF22698">
    <property type="entry name" value="Semialdhyde_dhC_1"/>
    <property type="match status" value="1"/>
</dbReference>
<dbReference type="InterPro" id="IPR000706">
    <property type="entry name" value="AGPR_type-1"/>
</dbReference>
<keyword evidence="2" id="KW-0028">Amino-acid biosynthesis</keyword>
<dbReference type="SUPFAM" id="SSF51735">
    <property type="entry name" value="NAD(P)-binding Rossmann-fold domains"/>
    <property type="match status" value="1"/>
</dbReference>
<evidence type="ECO:0000256" key="5">
    <source>
        <dbReference type="ARBA" id="ARBA00029440"/>
    </source>
</evidence>
<dbReference type="Pfam" id="PF01118">
    <property type="entry name" value="Semialdhyde_dh"/>
    <property type="match status" value="1"/>
</dbReference>
<gene>
    <name evidence="8" type="primary">argC</name>
    <name evidence="8" type="ORF">GCM10011333_29930</name>
</gene>
<evidence type="ECO:0000313" key="8">
    <source>
        <dbReference type="EMBL" id="GGA24904.1"/>
    </source>
</evidence>
<evidence type="ECO:0000256" key="6">
    <source>
        <dbReference type="PROSITE-ProRule" id="PRU10010"/>
    </source>
</evidence>
<evidence type="ECO:0000259" key="7">
    <source>
        <dbReference type="SMART" id="SM00859"/>
    </source>
</evidence>
<protein>
    <submittedName>
        <fullName evidence="8">N-acetyl-gamma-glutamyl-phosphate reductase</fullName>
    </submittedName>
</protein>
<dbReference type="GO" id="GO:0003942">
    <property type="term" value="F:N-acetyl-gamma-glutamyl-phosphate reductase activity"/>
    <property type="evidence" value="ECO:0007669"/>
    <property type="project" value="InterPro"/>
</dbReference>
<keyword evidence="3" id="KW-0521">NADP</keyword>
<dbReference type="GO" id="GO:0070401">
    <property type="term" value="F:NADP+ binding"/>
    <property type="evidence" value="ECO:0007669"/>
    <property type="project" value="InterPro"/>
</dbReference>
<reference evidence="8" key="1">
    <citation type="journal article" date="2014" name="Int. J. Syst. Evol. Microbiol.">
        <title>Complete genome sequence of Corynebacterium casei LMG S-19264T (=DSM 44701T), isolated from a smear-ripened cheese.</title>
        <authorList>
            <consortium name="US DOE Joint Genome Institute (JGI-PGF)"/>
            <person name="Walter F."/>
            <person name="Albersmeier A."/>
            <person name="Kalinowski J."/>
            <person name="Ruckert C."/>
        </authorList>
    </citation>
    <scope>NUCLEOTIDE SEQUENCE</scope>
    <source>
        <strain evidence="8">CGMCC 1.12785</strain>
    </source>
</reference>
<dbReference type="AlphaFoldDB" id="A0A8J2U0K2"/>
<keyword evidence="4" id="KW-0560">Oxidoreductase</keyword>
<evidence type="ECO:0000256" key="4">
    <source>
        <dbReference type="ARBA" id="ARBA00023002"/>
    </source>
</evidence>
<dbReference type="PANTHER" id="PTHR32338">
    <property type="entry name" value="N-ACETYL-GAMMA-GLUTAMYL-PHOSPHATE REDUCTASE, CHLOROPLASTIC-RELATED-RELATED"/>
    <property type="match status" value="1"/>
</dbReference>
<dbReference type="EMBL" id="BMFY01000015">
    <property type="protein sequence ID" value="GGA24904.1"/>
    <property type="molecule type" value="Genomic_DNA"/>
</dbReference>
<comment type="caution">
    <text evidence="8">The sequence shown here is derived from an EMBL/GenBank/DDBJ whole genome shotgun (WGS) entry which is preliminary data.</text>
</comment>
<dbReference type="Proteomes" id="UP000616114">
    <property type="component" value="Unassembled WGS sequence"/>
</dbReference>
<feature type="domain" description="Semialdehyde dehydrogenase NAD-binding" evidence="7">
    <location>
        <begin position="1"/>
        <end position="81"/>
    </location>
</feature>
<evidence type="ECO:0000256" key="2">
    <source>
        <dbReference type="ARBA" id="ARBA00022605"/>
    </source>
</evidence>
<dbReference type="Gene3D" id="3.30.360.10">
    <property type="entry name" value="Dihydrodipicolinate Reductase, domain 2"/>
    <property type="match status" value="1"/>
</dbReference>
<keyword evidence="1" id="KW-0055">Arginine biosynthesis</keyword>
<comment type="pathway">
    <text evidence="5">Amino-acid biosynthesis.</text>
</comment>
<dbReference type="InterPro" id="IPR023013">
    <property type="entry name" value="AGPR_AS"/>
</dbReference>
<dbReference type="NCBIfam" id="TIGR01850">
    <property type="entry name" value="argC"/>
    <property type="match status" value="1"/>
</dbReference>
<evidence type="ECO:0000256" key="3">
    <source>
        <dbReference type="ARBA" id="ARBA00022857"/>
    </source>
</evidence>
<reference evidence="8" key="2">
    <citation type="submission" date="2020-09" db="EMBL/GenBank/DDBJ databases">
        <authorList>
            <person name="Sun Q."/>
            <person name="Zhou Y."/>
        </authorList>
    </citation>
    <scope>NUCLEOTIDE SEQUENCE</scope>
    <source>
        <strain evidence="8">CGMCC 1.12785</strain>
    </source>
</reference>
<dbReference type="InterPro" id="IPR000534">
    <property type="entry name" value="Semialdehyde_DH_NAD-bd"/>
</dbReference>
<dbReference type="GO" id="GO:0051287">
    <property type="term" value="F:NAD binding"/>
    <property type="evidence" value="ECO:0007669"/>
    <property type="project" value="InterPro"/>
</dbReference>
<accession>A0A8J2U0K2</accession>
<evidence type="ECO:0000256" key="1">
    <source>
        <dbReference type="ARBA" id="ARBA00022571"/>
    </source>
</evidence>
<proteinExistence type="predicted"/>
<dbReference type="InterPro" id="IPR036291">
    <property type="entry name" value="NAD(P)-bd_dom_sf"/>
</dbReference>
<organism evidence="8 9">
    <name type="scientific">Sediminivirga luteola</name>
    <dbReference type="NCBI Taxonomy" id="1774748"/>
    <lineage>
        <taxon>Bacteria</taxon>
        <taxon>Bacillati</taxon>
        <taxon>Actinomycetota</taxon>
        <taxon>Actinomycetes</taxon>
        <taxon>Micrococcales</taxon>
        <taxon>Brevibacteriaceae</taxon>
        <taxon>Sediminivirga</taxon>
    </lineage>
</organism>
<dbReference type="GO" id="GO:0006526">
    <property type="term" value="P:L-arginine biosynthetic process"/>
    <property type="evidence" value="ECO:0007669"/>
    <property type="project" value="UniProtKB-KW"/>
</dbReference>
<dbReference type="SMART" id="SM00859">
    <property type="entry name" value="Semialdhyde_dh"/>
    <property type="match status" value="1"/>
</dbReference>
<dbReference type="Gene3D" id="3.40.50.720">
    <property type="entry name" value="NAD(P)-binding Rossmann-like Domain"/>
    <property type="match status" value="1"/>
</dbReference>
<dbReference type="InterPro" id="IPR058924">
    <property type="entry name" value="AGPR_dimerisation_dom"/>
</dbReference>
<sequence>MTVQPTTAEVLAGHDVVFLALPHGHSGRVAAELTAAHPDTLVVDLAADHRLVSAESWQAYYASEHQGTWPYGLPEMLIAGGGKQRERLRGAQRIAVPGCNVTAVTLAAAPLLQAGVIRPEALTAVLANGPSGAGRALKSHLLAAEILGSASPYAVGGSHRHIPEIEQNLNQALGADPVTGPVRITFTPTLVPMARGILATVSAPLAPGLDAGQARRKAQQAFTAAYGDEPFVRVLPDGQWPATASTAGSNVAQLQWALDERAGSVVVVIALDNLSRGTAGQAIQSAQIALGLDEGAGLPLEGVAP</sequence>
<evidence type="ECO:0000313" key="9">
    <source>
        <dbReference type="Proteomes" id="UP000616114"/>
    </source>
</evidence>
<name>A0A8J2U0K2_9MICO</name>
<feature type="active site" evidence="6">
    <location>
        <position position="99"/>
    </location>
</feature>